<evidence type="ECO:0000313" key="3">
    <source>
        <dbReference type="Proteomes" id="UP001172102"/>
    </source>
</evidence>
<feature type="region of interest" description="Disordered" evidence="1">
    <location>
        <begin position="286"/>
        <end position="340"/>
    </location>
</feature>
<comment type="caution">
    <text evidence="2">The sequence shown here is derived from an EMBL/GenBank/DDBJ whole genome shotgun (WGS) entry which is preliminary data.</text>
</comment>
<protein>
    <submittedName>
        <fullName evidence="2">Uncharacterized protein</fullName>
    </submittedName>
</protein>
<feature type="region of interest" description="Disordered" evidence="1">
    <location>
        <begin position="1"/>
        <end position="47"/>
    </location>
</feature>
<organism evidence="2 3">
    <name type="scientific">Lasiosphaeris hirsuta</name>
    <dbReference type="NCBI Taxonomy" id="260670"/>
    <lineage>
        <taxon>Eukaryota</taxon>
        <taxon>Fungi</taxon>
        <taxon>Dikarya</taxon>
        <taxon>Ascomycota</taxon>
        <taxon>Pezizomycotina</taxon>
        <taxon>Sordariomycetes</taxon>
        <taxon>Sordariomycetidae</taxon>
        <taxon>Sordariales</taxon>
        <taxon>Lasiosphaeriaceae</taxon>
        <taxon>Lasiosphaeris</taxon>
    </lineage>
</organism>
<feature type="compositionally biased region" description="Polar residues" evidence="1">
    <location>
        <begin position="229"/>
        <end position="239"/>
    </location>
</feature>
<feature type="compositionally biased region" description="Low complexity" evidence="1">
    <location>
        <begin position="287"/>
        <end position="297"/>
    </location>
</feature>
<accession>A0AA40AA05</accession>
<feature type="compositionally biased region" description="Low complexity" evidence="1">
    <location>
        <begin position="13"/>
        <end position="28"/>
    </location>
</feature>
<evidence type="ECO:0000256" key="1">
    <source>
        <dbReference type="SAM" id="MobiDB-lite"/>
    </source>
</evidence>
<feature type="region of interest" description="Disordered" evidence="1">
    <location>
        <begin position="197"/>
        <end position="239"/>
    </location>
</feature>
<keyword evidence="3" id="KW-1185">Reference proteome</keyword>
<dbReference type="EMBL" id="JAUKUA010000005">
    <property type="protein sequence ID" value="KAK0712000.1"/>
    <property type="molecule type" value="Genomic_DNA"/>
</dbReference>
<gene>
    <name evidence="2" type="ORF">B0H67DRAFT_647327</name>
</gene>
<reference evidence="2" key="1">
    <citation type="submission" date="2023-06" db="EMBL/GenBank/DDBJ databases">
        <title>Genome-scale phylogeny and comparative genomics of the fungal order Sordariales.</title>
        <authorList>
            <consortium name="Lawrence Berkeley National Laboratory"/>
            <person name="Hensen N."/>
            <person name="Bonometti L."/>
            <person name="Westerberg I."/>
            <person name="Brannstrom I.O."/>
            <person name="Guillou S."/>
            <person name="Cros-Aarteil S."/>
            <person name="Calhoun S."/>
            <person name="Haridas S."/>
            <person name="Kuo A."/>
            <person name="Mondo S."/>
            <person name="Pangilinan J."/>
            <person name="Riley R."/>
            <person name="Labutti K."/>
            <person name="Andreopoulos B."/>
            <person name="Lipzen A."/>
            <person name="Chen C."/>
            <person name="Yanf M."/>
            <person name="Daum C."/>
            <person name="Ng V."/>
            <person name="Clum A."/>
            <person name="Steindorff A."/>
            <person name="Ohm R."/>
            <person name="Martin F."/>
            <person name="Silar P."/>
            <person name="Natvig D."/>
            <person name="Lalanne C."/>
            <person name="Gautier V."/>
            <person name="Ament-Velasquez S.L."/>
            <person name="Kruys A."/>
            <person name="Hutchinson M.I."/>
            <person name="Powell A.J."/>
            <person name="Barry K."/>
            <person name="Miller A.N."/>
            <person name="Grigoriev I.V."/>
            <person name="Debuchy R."/>
            <person name="Gladieux P."/>
            <person name="Thoren M.H."/>
            <person name="Johannesson H."/>
        </authorList>
    </citation>
    <scope>NUCLEOTIDE SEQUENCE</scope>
    <source>
        <strain evidence="2">SMH4607-1</strain>
    </source>
</reference>
<dbReference type="AlphaFoldDB" id="A0AA40AA05"/>
<name>A0AA40AA05_9PEZI</name>
<evidence type="ECO:0000313" key="2">
    <source>
        <dbReference type="EMBL" id="KAK0712000.1"/>
    </source>
</evidence>
<proteinExistence type="predicted"/>
<sequence length="617" mass="68511">MARQNITPQAFVPTTNAQPSQAQQSAANLPPRPQPQQQPGNSPGLQRPLTAAEYHARAAAEFLRTCDVIQNDVASPRRSTDKMVNAMAIRSLQFEKESQDEIKLLKEQVSNRDSAILTLRGEVQKQGQELKEQLRTRDGVMTAIQDETTRQGQQLMGYGQLIASMQANFRDLAAKVAFQAAKTAKPILSVTALHTQSWEPVEPKEPETKTTIAVLSPTTRGEKRKQPHSPDNSVDSSETSVWHGLPSLVWQKLPSPEPIYPARKKYALTSVGETLERGVGALIVSEGSSRGRGASSRGRGRPRSSGSGSGRGRGRSRGRVASVVSNRPEPVEIQETQQPASTTAVVGHRQVDILAFLKAMDCTSAPDLERLRVYVHGSMSYEFPLFRHSADQDGSQVSFFLKMGGLIGNTIRPGPRDDDLSGQGEMVQRQNFLDNMAIKAMNVFECWLTGENIHGKNKIPDYLVPLGEVYTHTRPRADDSRTGADRVSSTNFFLFMDISKPAKSLWLIFRYEQYTDDKAGEEQPAKAIPFRKGLSSAPFSHKRDFDTLCILNSIHKWQAWNKPMLQDGEFDKALGKGDKIKLKPLFTLPVLSEMKEAQSRDWDAKWKDHEVPDSGLD</sequence>
<feature type="region of interest" description="Disordered" evidence="1">
    <location>
        <begin position="596"/>
        <end position="617"/>
    </location>
</feature>
<dbReference type="Proteomes" id="UP001172102">
    <property type="component" value="Unassembled WGS sequence"/>
</dbReference>